<gene>
    <name evidence="2" type="ORF">U9M48_002010</name>
</gene>
<dbReference type="PANTHER" id="PTHR44586">
    <property type="entry name" value="F-BOX DOMAIN CONTAINING PROTEIN, EXPRESSED"/>
    <property type="match status" value="1"/>
</dbReference>
<evidence type="ECO:0000259" key="1">
    <source>
        <dbReference type="Pfam" id="PF03478"/>
    </source>
</evidence>
<proteinExistence type="predicted"/>
<organism evidence="2 3">
    <name type="scientific">Paspalum notatum var. saurae</name>
    <dbReference type="NCBI Taxonomy" id="547442"/>
    <lineage>
        <taxon>Eukaryota</taxon>
        <taxon>Viridiplantae</taxon>
        <taxon>Streptophyta</taxon>
        <taxon>Embryophyta</taxon>
        <taxon>Tracheophyta</taxon>
        <taxon>Spermatophyta</taxon>
        <taxon>Magnoliopsida</taxon>
        <taxon>Liliopsida</taxon>
        <taxon>Poales</taxon>
        <taxon>Poaceae</taxon>
        <taxon>PACMAD clade</taxon>
        <taxon>Panicoideae</taxon>
        <taxon>Andropogonodae</taxon>
        <taxon>Paspaleae</taxon>
        <taxon>Paspalinae</taxon>
        <taxon>Paspalum</taxon>
    </lineage>
</organism>
<evidence type="ECO:0000313" key="3">
    <source>
        <dbReference type="Proteomes" id="UP001341281"/>
    </source>
</evidence>
<dbReference type="Pfam" id="PF03478">
    <property type="entry name" value="Beta-prop_KIB1-4"/>
    <property type="match status" value="1"/>
</dbReference>
<protein>
    <recommendedName>
        <fullName evidence="1">KIB1-4 beta-propeller domain-containing protein</fullName>
    </recommendedName>
</protein>
<dbReference type="EMBL" id="CP144745">
    <property type="protein sequence ID" value="WVZ50786.1"/>
    <property type="molecule type" value="Genomic_DNA"/>
</dbReference>
<name>A0AAQ3PJ40_PASNO</name>
<dbReference type="Gene3D" id="1.20.1280.50">
    <property type="match status" value="1"/>
</dbReference>
<dbReference type="InterPro" id="IPR011044">
    <property type="entry name" value="Quino_amine_DH_bsu"/>
</dbReference>
<reference evidence="2 3" key="1">
    <citation type="submission" date="2024-02" db="EMBL/GenBank/DDBJ databases">
        <title>High-quality chromosome-scale genome assembly of Pensacola bahiagrass (Paspalum notatum Flugge var. saurae).</title>
        <authorList>
            <person name="Vega J.M."/>
            <person name="Podio M."/>
            <person name="Orjuela J."/>
            <person name="Siena L.A."/>
            <person name="Pessino S.C."/>
            <person name="Combes M.C."/>
            <person name="Mariac C."/>
            <person name="Albertini E."/>
            <person name="Pupilli F."/>
            <person name="Ortiz J.P.A."/>
            <person name="Leblanc O."/>
        </authorList>
    </citation>
    <scope>NUCLEOTIDE SEQUENCE [LARGE SCALE GENOMIC DNA]</scope>
    <source>
        <strain evidence="2">R1</strain>
        <tissue evidence="2">Leaf</tissue>
    </source>
</reference>
<accession>A0AAQ3PJ40</accession>
<dbReference type="SUPFAM" id="SSF50969">
    <property type="entry name" value="YVTN repeat-like/Quinoprotein amine dehydrogenase"/>
    <property type="match status" value="1"/>
</dbReference>
<dbReference type="PANTHER" id="PTHR44586:SF14">
    <property type="entry name" value="F-BOX DOMAIN CONTAINING PROTEIN, EXPRESSED"/>
    <property type="match status" value="1"/>
</dbReference>
<keyword evidence="3" id="KW-1185">Reference proteome</keyword>
<dbReference type="AlphaFoldDB" id="A0AAQ3PJ40"/>
<dbReference type="Proteomes" id="UP001341281">
    <property type="component" value="Chromosome 01"/>
</dbReference>
<evidence type="ECO:0000313" key="2">
    <source>
        <dbReference type="EMBL" id="WVZ50786.1"/>
    </source>
</evidence>
<sequence length="505" mass="55661">MAAGAVTRLDPSTVAGSIETYRYHAYSQTNAAAAGSPTLDPTASILISSPADGSGTDVEEAIFSDWSGLLLDLMALVMRGLGIPDLFRAGCVCTSWCAAYSAVRRVRIPITDAAPCLLYSRAADAADTATLYSPSGGVGFKVRVPAPTFRSRYVIGSGHGWVVAADEASNLQALNPLTARHGALSRGDLLRRPGTTPIQPRVHPPGTSHAPLLPRPPLSCCPSAGAECVVLLEHRPVSELSYARLGDERWTQIMKNETVPWYGGYTSATYNKNDGMWYILSSDGSIYAFDLSGPSPTAKTIIQKDRFWNYPTSSYIVFAPWGDMLLVSRHTEARTLTTPVQVPVEHAHDVIDPCIESYTYEMQLHKVDINDRKLVEIRSSDLRGHALFLGFNSAIFLSTKDFPSLRPNNAYLTDDNSEMIILNMYVCLSTKDFPSLRPNCAYLMDDNSKMMNLNMYGIWDFETETIECFADVHYVPPWLTWPPLIWITRSHPPSLTNKPQIMLPN</sequence>
<feature type="domain" description="KIB1-4 beta-propeller" evidence="1">
    <location>
        <begin position="140"/>
        <end position="419"/>
    </location>
</feature>
<dbReference type="InterPro" id="IPR005174">
    <property type="entry name" value="KIB1-4_b-propeller"/>
</dbReference>